<proteinExistence type="predicted"/>
<dbReference type="RefSeq" id="WP_080991481.1">
    <property type="nucleotide sequence ID" value="NZ_CP034649.1"/>
</dbReference>
<comment type="caution">
    <text evidence="2">The sequence shown here is derived from an EMBL/GenBank/DDBJ whole genome shotgun (WGS) entry which is preliminary data.</text>
</comment>
<evidence type="ECO:0000256" key="1">
    <source>
        <dbReference type="SAM" id="MobiDB-lite"/>
    </source>
</evidence>
<keyword evidence="3" id="KW-1185">Reference proteome</keyword>
<accession>A0ABD7SDV4</accession>
<feature type="compositionally biased region" description="Basic residues" evidence="1">
    <location>
        <begin position="58"/>
        <end position="69"/>
    </location>
</feature>
<dbReference type="Pfam" id="PF05069">
    <property type="entry name" value="Phage_tail_S"/>
    <property type="match status" value="1"/>
</dbReference>
<name>A0ABD7SDV4_XANVA</name>
<evidence type="ECO:0000313" key="3">
    <source>
        <dbReference type="Proteomes" id="UP000320455"/>
    </source>
</evidence>
<reference evidence="3" key="1">
    <citation type="journal article" date="2020" name="Phytopathology">
        <title>Genomic acquisitions in emerging populations of Xanthomonas vasicola pv. vasculorum infecting corn in the U.S. and Argentina.</title>
        <authorList>
            <person name="Perez-Quintero A.L."/>
        </authorList>
    </citation>
    <scope>NUCLEOTIDE SEQUENCE [LARGE SCALE GENOMIC DNA]</scope>
    <source>
        <strain evidence="3">Xvh-L</strain>
    </source>
</reference>
<dbReference type="InterPro" id="IPR006522">
    <property type="entry name" value="Phage_virion_morphogenesis"/>
</dbReference>
<dbReference type="NCBIfam" id="TIGR01635">
    <property type="entry name" value="tail_comp_S"/>
    <property type="match status" value="1"/>
</dbReference>
<protein>
    <submittedName>
        <fullName evidence="2">Phage virion morphogenesis protein</fullName>
    </submittedName>
</protein>
<feature type="region of interest" description="Disordered" evidence="1">
    <location>
        <begin position="34"/>
        <end position="69"/>
    </location>
</feature>
<gene>
    <name evidence="2" type="ORF">FQK01_04460</name>
</gene>
<evidence type="ECO:0000313" key="2">
    <source>
        <dbReference type="EMBL" id="TWQ56147.1"/>
    </source>
</evidence>
<dbReference type="EMBL" id="VOCK01000004">
    <property type="protein sequence ID" value="TWQ56147.1"/>
    <property type="molecule type" value="Genomic_DNA"/>
</dbReference>
<sequence length="155" mass="17680">MDELTALENWAAPLLARLQPGERRTLARKIGTELRRSQSQRIGKQQAPDGSQYAPRKQQLRQKSGRVKRTKMFAKLRQARFLKVSASPNAVSVGFVGRVSRIARVHQEGLTERVRPNGPRTRFSKREILGLTREDRQLISRSLLSHILYFSSPGH</sequence>
<dbReference type="AlphaFoldDB" id="A0ABD7SDV4"/>
<organism evidence="2 3">
    <name type="scientific">Xanthomonas vasicola</name>
    <dbReference type="NCBI Taxonomy" id="56459"/>
    <lineage>
        <taxon>Bacteria</taxon>
        <taxon>Pseudomonadati</taxon>
        <taxon>Pseudomonadota</taxon>
        <taxon>Gammaproteobacteria</taxon>
        <taxon>Lysobacterales</taxon>
        <taxon>Lysobacteraceae</taxon>
        <taxon>Xanthomonas</taxon>
    </lineage>
</organism>
<dbReference type="Proteomes" id="UP000320455">
    <property type="component" value="Unassembled WGS sequence"/>
</dbReference>